<dbReference type="InterPro" id="IPR050857">
    <property type="entry name" value="D-2-hydroxyacid_DH"/>
</dbReference>
<dbReference type="EMBL" id="CP000088">
    <property type="protein sequence ID" value="AAZ56292.1"/>
    <property type="molecule type" value="Genomic_DNA"/>
</dbReference>
<dbReference type="InterPro" id="IPR036291">
    <property type="entry name" value="NAD(P)-bd_dom_sf"/>
</dbReference>
<evidence type="ECO:0000259" key="5">
    <source>
        <dbReference type="Pfam" id="PF02826"/>
    </source>
</evidence>
<evidence type="ECO:0000256" key="1">
    <source>
        <dbReference type="ARBA" id="ARBA00005854"/>
    </source>
</evidence>
<protein>
    <submittedName>
        <fullName evidence="6">Similar to Phosphoglycerate dehydrogenase and related dehydrogenases</fullName>
    </submittedName>
</protein>
<evidence type="ECO:0000256" key="4">
    <source>
        <dbReference type="SAM" id="MobiDB-lite"/>
    </source>
</evidence>
<dbReference type="InterPro" id="IPR029753">
    <property type="entry name" value="D-isomer_DH_CS"/>
</dbReference>
<dbReference type="SUPFAM" id="SSF52283">
    <property type="entry name" value="Formate/glycerate dehydrogenase catalytic domain-like"/>
    <property type="match status" value="1"/>
</dbReference>
<dbReference type="KEGG" id="tfu:Tfu_2259"/>
<dbReference type="GO" id="GO:0051287">
    <property type="term" value="F:NAD binding"/>
    <property type="evidence" value="ECO:0007669"/>
    <property type="project" value="InterPro"/>
</dbReference>
<evidence type="ECO:0000256" key="2">
    <source>
        <dbReference type="ARBA" id="ARBA00023002"/>
    </source>
</evidence>
<sequence length="326" mass="34844">MRLLAEAGFRTRVLETRDPERVAAEAVGAVALIVHHTRVDAALLDALPTLRLILTTDPHGSGIDVAEAERRGLWVCLPPRRESAAQAAARALSMALAQLRRIAAERLTCFRPAPRACDLTLGLIGMESAATEFANLALPLFRRVVGTGAQWCRWPHGVVQTDLYELLATADIVSLHLPATPATRSLIGAHTLPRMRPGAILINLASPDLVDRDALLTALDTGMLAGYSAGYALAETGHFHESCALRHHPSVVFSPEQPGPTGDQLCALARHVIAWRDRGFPFTTGANPLPLAASPLHAPCSRSRFRTTGPDGRSATSMAGEASALR</sequence>
<dbReference type="PANTHER" id="PTHR42789">
    <property type="entry name" value="D-ISOMER SPECIFIC 2-HYDROXYACID DEHYDROGENASE FAMILY PROTEIN (AFU_ORTHOLOGUE AFUA_6G10090)"/>
    <property type="match status" value="1"/>
</dbReference>
<dbReference type="PANTHER" id="PTHR42789:SF1">
    <property type="entry name" value="D-ISOMER SPECIFIC 2-HYDROXYACID DEHYDROGENASE FAMILY PROTEIN (AFU_ORTHOLOGUE AFUA_6G10090)"/>
    <property type="match status" value="1"/>
</dbReference>
<dbReference type="PROSITE" id="PS00670">
    <property type="entry name" value="D_2_HYDROXYACID_DH_2"/>
    <property type="match status" value="1"/>
</dbReference>
<gene>
    <name evidence="6" type="ordered locus">Tfu_2259</name>
</gene>
<feature type="region of interest" description="Disordered" evidence="4">
    <location>
        <begin position="300"/>
        <end position="326"/>
    </location>
</feature>
<keyword evidence="3" id="KW-0520">NAD</keyword>
<feature type="domain" description="D-isomer specific 2-hydroxyacid dehydrogenase NAD-binding" evidence="5">
    <location>
        <begin position="114"/>
        <end position="255"/>
    </location>
</feature>
<dbReference type="GO" id="GO:0016616">
    <property type="term" value="F:oxidoreductase activity, acting on the CH-OH group of donors, NAD or NADP as acceptor"/>
    <property type="evidence" value="ECO:0007669"/>
    <property type="project" value="UniProtKB-ARBA"/>
</dbReference>
<dbReference type="Pfam" id="PF02826">
    <property type="entry name" value="2-Hacid_dh_C"/>
    <property type="match status" value="1"/>
</dbReference>
<dbReference type="AlphaFoldDB" id="Q47MM8"/>
<dbReference type="SUPFAM" id="SSF51735">
    <property type="entry name" value="NAD(P)-binding Rossmann-fold domains"/>
    <property type="match status" value="1"/>
</dbReference>
<dbReference type="InterPro" id="IPR006140">
    <property type="entry name" value="D-isomer_DH_NAD-bd"/>
</dbReference>
<dbReference type="eggNOG" id="COG0111">
    <property type="taxonomic scope" value="Bacteria"/>
</dbReference>
<reference evidence="6" key="1">
    <citation type="submission" date="2005-07" db="EMBL/GenBank/DDBJ databases">
        <title>Complete sequence of Thermobifida fusca YX.</title>
        <authorList>
            <consortium name="US DOE Joint Genome Institute"/>
            <person name="Copeland A."/>
            <person name="Lucas S."/>
            <person name="Lapidus A."/>
            <person name="Barry K."/>
            <person name="Detter J.C."/>
            <person name="Glavina T."/>
            <person name="Hammon N."/>
            <person name="Israni S."/>
            <person name="Pitluck S."/>
            <person name="Di Bartolo G."/>
            <person name="Chain P."/>
            <person name="Schmutz J."/>
            <person name="Larimer F."/>
            <person name="Land M."/>
            <person name="Lykidis A."/>
            <person name="Richardson P."/>
        </authorList>
    </citation>
    <scope>NUCLEOTIDE SEQUENCE</scope>
    <source>
        <strain evidence="6">YX</strain>
    </source>
</reference>
<accession>Q47MM8</accession>
<evidence type="ECO:0000256" key="3">
    <source>
        <dbReference type="ARBA" id="ARBA00023027"/>
    </source>
</evidence>
<organism evidence="6">
    <name type="scientific">Thermobifida fusca (strain YX)</name>
    <dbReference type="NCBI Taxonomy" id="269800"/>
    <lineage>
        <taxon>Bacteria</taxon>
        <taxon>Bacillati</taxon>
        <taxon>Actinomycetota</taxon>
        <taxon>Actinomycetes</taxon>
        <taxon>Streptosporangiales</taxon>
        <taxon>Nocardiopsidaceae</taxon>
        <taxon>Thermobifida</taxon>
    </lineage>
</organism>
<comment type="similarity">
    <text evidence="1">Belongs to the D-isomer specific 2-hydroxyacid dehydrogenase family.</text>
</comment>
<proteinExistence type="inferred from homology"/>
<dbReference type="HOGENOM" id="CLU_019796_1_3_11"/>
<dbReference type="STRING" id="269800.Tfu_2259"/>
<dbReference type="Gene3D" id="3.40.50.720">
    <property type="entry name" value="NAD(P)-binding Rossmann-like Domain"/>
    <property type="match status" value="2"/>
</dbReference>
<evidence type="ECO:0000313" key="6">
    <source>
        <dbReference type="EMBL" id="AAZ56292.1"/>
    </source>
</evidence>
<keyword evidence="2" id="KW-0560">Oxidoreductase</keyword>
<name>Q47MM8_THEFY</name>